<dbReference type="OrthoDB" id="5594999at2759"/>
<evidence type="ECO:0000256" key="3">
    <source>
        <dbReference type="ARBA" id="ARBA00022574"/>
    </source>
</evidence>
<dbReference type="InterPro" id="IPR036322">
    <property type="entry name" value="WD40_repeat_dom_sf"/>
</dbReference>
<dbReference type="Gene3D" id="2.130.10.10">
    <property type="entry name" value="YVTN repeat-like/Quinoprotein amine dehydrogenase"/>
    <property type="match status" value="4"/>
</dbReference>
<comment type="similarity">
    <text evidence="6">Belongs to the WD repeat WDR6 family.</text>
</comment>
<dbReference type="GO" id="GO:0030488">
    <property type="term" value="P:tRNA methylation"/>
    <property type="evidence" value="ECO:0007669"/>
    <property type="project" value="TreeGrafter"/>
</dbReference>
<evidence type="ECO:0000313" key="10">
    <source>
        <dbReference type="Proteomes" id="UP000801492"/>
    </source>
</evidence>
<feature type="repeat" description="WD" evidence="8">
    <location>
        <begin position="92"/>
        <end position="133"/>
    </location>
</feature>
<comment type="caution">
    <text evidence="9">The sequence shown here is derived from an EMBL/GenBank/DDBJ whole genome shotgun (WGS) entry which is preliminary data.</text>
</comment>
<evidence type="ECO:0000256" key="6">
    <source>
        <dbReference type="ARBA" id="ARBA00038255"/>
    </source>
</evidence>
<evidence type="ECO:0000256" key="8">
    <source>
        <dbReference type="PROSITE-ProRule" id="PRU00221"/>
    </source>
</evidence>
<proteinExistence type="inferred from homology"/>
<dbReference type="InterPro" id="IPR019775">
    <property type="entry name" value="WD40_repeat_CS"/>
</dbReference>
<keyword evidence="10" id="KW-1185">Reference proteome</keyword>
<protein>
    <recommendedName>
        <fullName evidence="7">tRNA (34-2'-O)-methyltransferase regulator WDR6</fullName>
    </recommendedName>
</protein>
<reference evidence="9" key="1">
    <citation type="submission" date="2019-08" db="EMBL/GenBank/DDBJ databases">
        <title>The genome of the North American firefly Photinus pyralis.</title>
        <authorList>
            <consortium name="Photinus pyralis genome working group"/>
            <person name="Fallon T.R."/>
            <person name="Sander Lower S.E."/>
            <person name="Weng J.-K."/>
        </authorList>
    </citation>
    <scope>NUCLEOTIDE SEQUENCE</scope>
    <source>
        <strain evidence="9">TRF0915ILg1</strain>
        <tissue evidence="9">Whole body</tissue>
    </source>
</reference>
<keyword evidence="2" id="KW-0963">Cytoplasm</keyword>
<dbReference type="PROSITE" id="PS50082">
    <property type="entry name" value="WD_REPEATS_2"/>
    <property type="match status" value="2"/>
</dbReference>
<evidence type="ECO:0000256" key="2">
    <source>
        <dbReference type="ARBA" id="ARBA00022490"/>
    </source>
</evidence>
<dbReference type="AlphaFoldDB" id="A0A8K0D3C8"/>
<evidence type="ECO:0000313" key="9">
    <source>
        <dbReference type="EMBL" id="KAF2897199.1"/>
    </source>
</evidence>
<dbReference type="EMBL" id="VTPC01004409">
    <property type="protein sequence ID" value="KAF2897199.1"/>
    <property type="molecule type" value="Genomic_DNA"/>
</dbReference>
<feature type="repeat" description="WD" evidence="8">
    <location>
        <begin position="147"/>
        <end position="179"/>
    </location>
</feature>
<dbReference type="Proteomes" id="UP000801492">
    <property type="component" value="Unassembled WGS sequence"/>
</dbReference>
<dbReference type="GO" id="GO:0005737">
    <property type="term" value="C:cytoplasm"/>
    <property type="evidence" value="ECO:0007669"/>
    <property type="project" value="UniProtKB-SubCell"/>
</dbReference>
<gene>
    <name evidence="9" type="ORF">ILUMI_08973</name>
</gene>
<sequence>MYDDWILDVKWIDNDENIAIISMHNIITLWTKEMKLVKRAVCEEKCILYSSHLVNDTWSNLIVLSGTVFSQVLIWWPKTSEDKNLCSILCKLNGHKGVIFSIHYNPKAGLICSTSDDRYAIIWSIASRDLLTELSLSKAQIVQRCSLYGHTARVFKCRVLSDSVVTAGEDSIINIWNFNGQLIRKIEAHQGAPVWSFECDESDNLIISGGGDCGITIFPLNQNVTKYKINMWENPKRVAILKNNDLVTISEKGLLEYYNVNKNKKIEIARHNDLVSYALLEISPCRYLIALAGYHGTVHIYKQVDQVLKLVCSHIPEEKFRIFSFHWLSSSNYLICGPDGNMSLWDLKKDSLSHRRTFKLPPSKERWTTVACSINNKHFAVGDRKGNIYLYSEDLIEPIQTIRKAHNYLGVTNMCIKQKELFSLGRNSILKRYLFKTSLEQLSLLSSDKLPFTWLATLYETDETTLLLSFLGDEFVIWDYNKRRTLLQFHCGGGHRSWDFYKNSNHIYFVYIKDKCVHSVQLDWDGLYPLDIINGYHSSEINSGCCLNSSRYNNKCLFISGGEDTTLRISVIEFKNNFTQLKTLNTLKSHLSSIRTVSAFKVNESTDNECTMKYLIFSAGGRAQIIIWELIVNYTAHCKVIVSCNEKYSYYEQLKDEDSENRIMDLCTISKNEYVVLVAACSDGTLKVFLIVECKESKNNYKMLLVKNINYKLKCILKVSHLEILGHNIILSMATDGKITLWDFTTLLNNIYLNIKSEVNDESSVIKNLFNYNLNAFMSIDVHQSGVNSFTYRVINNNQCIFLSGGDDNAVIANLIEFSKEKQSLNAKILSTFSNVSSHCAQITGVSLFNNYFLTTSIDQKLNIFKWNIENKHLHCMYLQTHNLAIADIHGMQCYKEDNSVYVIVFGKGVEVCQIQLDLKS</sequence>
<keyword evidence="5" id="KW-0677">Repeat</keyword>
<dbReference type="PANTHER" id="PTHR14344">
    <property type="entry name" value="WD REPEAT PROTEIN"/>
    <property type="match status" value="1"/>
</dbReference>
<name>A0A8K0D3C8_IGNLU</name>
<accession>A0A8K0D3C8</accession>
<dbReference type="PROSITE" id="PS00678">
    <property type="entry name" value="WD_REPEATS_1"/>
    <property type="match status" value="1"/>
</dbReference>
<evidence type="ECO:0000256" key="7">
    <source>
        <dbReference type="ARBA" id="ARBA00040154"/>
    </source>
</evidence>
<dbReference type="Pfam" id="PF00400">
    <property type="entry name" value="WD40"/>
    <property type="match status" value="2"/>
</dbReference>
<organism evidence="9 10">
    <name type="scientific">Ignelater luminosus</name>
    <name type="common">Cucubano</name>
    <name type="synonym">Pyrophorus luminosus</name>
    <dbReference type="NCBI Taxonomy" id="2038154"/>
    <lineage>
        <taxon>Eukaryota</taxon>
        <taxon>Metazoa</taxon>
        <taxon>Ecdysozoa</taxon>
        <taxon>Arthropoda</taxon>
        <taxon>Hexapoda</taxon>
        <taxon>Insecta</taxon>
        <taxon>Pterygota</taxon>
        <taxon>Neoptera</taxon>
        <taxon>Endopterygota</taxon>
        <taxon>Coleoptera</taxon>
        <taxon>Polyphaga</taxon>
        <taxon>Elateriformia</taxon>
        <taxon>Elateroidea</taxon>
        <taxon>Elateridae</taxon>
        <taxon>Agrypninae</taxon>
        <taxon>Pyrophorini</taxon>
        <taxon>Ignelater</taxon>
    </lineage>
</organism>
<dbReference type="SUPFAM" id="SSF50978">
    <property type="entry name" value="WD40 repeat-like"/>
    <property type="match status" value="3"/>
</dbReference>
<comment type="subcellular location">
    <subcellularLocation>
        <location evidence="1">Cytoplasm</location>
    </subcellularLocation>
</comment>
<evidence type="ECO:0000256" key="5">
    <source>
        <dbReference type="ARBA" id="ARBA00022737"/>
    </source>
</evidence>
<dbReference type="InterPro" id="IPR015943">
    <property type="entry name" value="WD40/YVTN_repeat-like_dom_sf"/>
</dbReference>
<dbReference type="InterPro" id="IPR051973">
    <property type="entry name" value="tRNA_Anticodon_Mtase-Reg"/>
</dbReference>
<dbReference type="PANTHER" id="PTHR14344:SF3">
    <property type="entry name" value="WD REPEAT-CONTAINING PROTEIN 6"/>
    <property type="match status" value="1"/>
</dbReference>
<evidence type="ECO:0000256" key="4">
    <source>
        <dbReference type="ARBA" id="ARBA00022694"/>
    </source>
</evidence>
<dbReference type="PROSITE" id="PS50294">
    <property type="entry name" value="WD_REPEATS_REGION"/>
    <property type="match status" value="1"/>
</dbReference>
<dbReference type="InterPro" id="IPR001680">
    <property type="entry name" value="WD40_rpt"/>
</dbReference>
<keyword evidence="4" id="KW-0819">tRNA processing</keyword>
<dbReference type="SMART" id="SM00320">
    <property type="entry name" value="WD40"/>
    <property type="match status" value="10"/>
</dbReference>
<keyword evidence="3 8" id="KW-0853">WD repeat</keyword>
<evidence type="ECO:0000256" key="1">
    <source>
        <dbReference type="ARBA" id="ARBA00004496"/>
    </source>
</evidence>